<dbReference type="Gene3D" id="1.20.1280.50">
    <property type="match status" value="1"/>
</dbReference>
<feature type="compositionally biased region" description="Low complexity" evidence="1">
    <location>
        <begin position="292"/>
        <end position="307"/>
    </location>
</feature>
<comment type="caution">
    <text evidence="2">The sequence shown here is derived from an EMBL/GenBank/DDBJ whole genome shotgun (WGS) entry which is preliminary data.</text>
</comment>
<dbReference type="InterPro" id="IPR036047">
    <property type="entry name" value="F-box-like_dom_sf"/>
</dbReference>
<dbReference type="AlphaFoldDB" id="A0A8K0L0P0"/>
<evidence type="ECO:0000313" key="2">
    <source>
        <dbReference type="EMBL" id="KAG8623648.1"/>
    </source>
</evidence>
<keyword evidence="3" id="KW-1185">Reference proteome</keyword>
<dbReference type="EMBL" id="JAESVG020000010">
    <property type="protein sequence ID" value="KAG8623648.1"/>
    <property type="molecule type" value="Genomic_DNA"/>
</dbReference>
<protein>
    <recommendedName>
        <fullName evidence="4">F-box domain-containing protein</fullName>
    </recommendedName>
</protein>
<gene>
    <name evidence="2" type="ORF">KVT40_008624</name>
</gene>
<organism evidence="2 3">
    <name type="scientific">Elsinoe batatas</name>
    <dbReference type="NCBI Taxonomy" id="2601811"/>
    <lineage>
        <taxon>Eukaryota</taxon>
        <taxon>Fungi</taxon>
        <taxon>Dikarya</taxon>
        <taxon>Ascomycota</taxon>
        <taxon>Pezizomycotina</taxon>
        <taxon>Dothideomycetes</taxon>
        <taxon>Dothideomycetidae</taxon>
        <taxon>Myriangiales</taxon>
        <taxon>Elsinoaceae</taxon>
        <taxon>Elsinoe</taxon>
    </lineage>
</organism>
<dbReference type="Proteomes" id="UP000809789">
    <property type="component" value="Unassembled WGS sequence"/>
</dbReference>
<dbReference type="OrthoDB" id="3912357at2759"/>
<proteinExistence type="predicted"/>
<dbReference type="SUPFAM" id="SSF81383">
    <property type="entry name" value="F-box domain"/>
    <property type="match status" value="1"/>
</dbReference>
<reference evidence="2" key="1">
    <citation type="submission" date="2021-07" db="EMBL/GenBank/DDBJ databases">
        <title>Elsinoe batatas strain:CRI-CJ2 Genome sequencing and assembly.</title>
        <authorList>
            <person name="Huang L."/>
        </authorList>
    </citation>
    <scope>NUCLEOTIDE SEQUENCE</scope>
    <source>
        <strain evidence="2">CRI-CJ2</strain>
    </source>
</reference>
<evidence type="ECO:0000313" key="3">
    <source>
        <dbReference type="Proteomes" id="UP000809789"/>
    </source>
</evidence>
<evidence type="ECO:0008006" key="4">
    <source>
        <dbReference type="Google" id="ProtNLM"/>
    </source>
</evidence>
<name>A0A8K0L0P0_9PEZI</name>
<feature type="compositionally biased region" description="Low complexity" evidence="1">
    <location>
        <begin position="182"/>
        <end position="193"/>
    </location>
</feature>
<feature type="region of interest" description="Disordered" evidence="1">
    <location>
        <begin position="166"/>
        <end position="200"/>
    </location>
</feature>
<sequence>MSSAPSSALESLFSIQELLSLILSFLPPSLDEYAIGGPTADDYRSQITIQRARSLRDLVRCHLVCRHWHSVISQSREHREALFLEASHGRGGRKKTIDAQGRSWDVPDSAPWLQLNREVEFMGRGRSDQDIDSDIAASRIRMSQVIQAPQVLRPRRPQSISRAALSALRERSQSGSPDPLHSSPARSASSSRAPRSDQMYPCRPILNPLLQHYFHNAQLRFSPMHASDSASRYQAHLIIERDDFDHWNEIAHPSTPSSPPFVPTWCNMHLASPPITSIIAVVWERSTYTLVSRPRPSRTSPSSSPTSQNLPSAPPSTPSQDREQRTTTFGVGGWDLSEQAIEPTRHTGGRRSFYRSDVTMTAVPPSAFYSTKQVSDEKGLTMGMVMVAVGEMFAGDGALKAVKVCTQ</sequence>
<accession>A0A8K0L0P0</accession>
<evidence type="ECO:0000256" key="1">
    <source>
        <dbReference type="SAM" id="MobiDB-lite"/>
    </source>
</evidence>
<feature type="region of interest" description="Disordered" evidence="1">
    <location>
        <begin position="291"/>
        <end position="325"/>
    </location>
</feature>